<keyword evidence="3" id="KW-1185">Reference proteome</keyword>
<dbReference type="RefSeq" id="WP_256540425.1">
    <property type="nucleotide sequence ID" value="NZ_JANHOH010000006.1"/>
</dbReference>
<comment type="caution">
    <text evidence="2">The sequence shown here is derived from an EMBL/GenBank/DDBJ whole genome shotgun (WGS) entry which is preliminary data.</text>
</comment>
<reference evidence="2 3" key="1">
    <citation type="submission" date="2022-07" db="EMBL/GenBank/DDBJ databases">
        <title>Mucilaginibacter sp. JC4.</title>
        <authorList>
            <person name="Le V."/>
            <person name="Ko S.-R."/>
            <person name="Ahn C.-Y."/>
            <person name="Oh H.-M."/>
        </authorList>
    </citation>
    <scope>NUCLEOTIDE SEQUENCE [LARGE SCALE GENOMIC DNA]</scope>
    <source>
        <strain evidence="2 3">JC4</strain>
    </source>
</reference>
<evidence type="ECO:0000313" key="2">
    <source>
        <dbReference type="EMBL" id="MCQ6960238.1"/>
    </source>
</evidence>
<sequence>MKTKFNFKTTILTLLLFVAGSTAAFAQCDKTATLTSSTTNYVDDKGVVQRSKEENVIITITPTDLTIVPGDDDHKMTGKITSKTCDWKIPFKEGKSVIKSTVSGNSGDEKHATLTIEGKDGKVTLTFETEESVGKKIQVVADKFE</sequence>
<accession>A0ABT1T6Z8</accession>
<evidence type="ECO:0008006" key="4">
    <source>
        <dbReference type="Google" id="ProtNLM"/>
    </source>
</evidence>
<dbReference type="EMBL" id="JANHOH010000006">
    <property type="protein sequence ID" value="MCQ6960238.1"/>
    <property type="molecule type" value="Genomic_DNA"/>
</dbReference>
<feature type="chain" id="PRO_5046979097" description="Lipocalin-like domain-containing protein" evidence="1">
    <location>
        <begin position="27"/>
        <end position="145"/>
    </location>
</feature>
<keyword evidence="1" id="KW-0732">Signal</keyword>
<gene>
    <name evidence="2" type="ORF">NPE20_19820</name>
</gene>
<organism evidence="2 3">
    <name type="scientific">Mucilaginibacter aquariorum</name>
    <dbReference type="NCBI Taxonomy" id="2967225"/>
    <lineage>
        <taxon>Bacteria</taxon>
        <taxon>Pseudomonadati</taxon>
        <taxon>Bacteroidota</taxon>
        <taxon>Sphingobacteriia</taxon>
        <taxon>Sphingobacteriales</taxon>
        <taxon>Sphingobacteriaceae</taxon>
        <taxon>Mucilaginibacter</taxon>
    </lineage>
</organism>
<evidence type="ECO:0000313" key="3">
    <source>
        <dbReference type="Proteomes" id="UP001204376"/>
    </source>
</evidence>
<evidence type="ECO:0000256" key="1">
    <source>
        <dbReference type="SAM" id="SignalP"/>
    </source>
</evidence>
<protein>
    <recommendedName>
        <fullName evidence="4">Lipocalin-like domain-containing protein</fullName>
    </recommendedName>
</protein>
<name>A0ABT1T6Z8_9SPHI</name>
<dbReference type="Proteomes" id="UP001204376">
    <property type="component" value="Unassembled WGS sequence"/>
</dbReference>
<proteinExistence type="predicted"/>
<feature type="signal peptide" evidence="1">
    <location>
        <begin position="1"/>
        <end position="26"/>
    </location>
</feature>